<accession>A0A6B8M1G5</accession>
<dbReference type="InterPro" id="IPR029055">
    <property type="entry name" value="Ntn_hydrolases_N"/>
</dbReference>
<dbReference type="KEGG" id="mpar:F7D14_00845"/>
<dbReference type="InterPro" id="IPR016545">
    <property type="entry name" value="UCP009120_prtse"/>
</dbReference>
<organism evidence="1 2">
    <name type="scientific">Methylocystis parvus</name>
    <dbReference type="NCBI Taxonomy" id="134"/>
    <lineage>
        <taxon>Bacteria</taxon>
        <taxon>Pseudomonadati</taxon>
        <taxon>Pseudomonadota</taxon>
        <taxon>Alphaproteobacteria</taxon>
        <taxon>Hyphomicrobiales</taxon>
        <taxon>Methylocystaceae</taxon>
        <taxon>Methylocystis</taxon>
    </lineage>
</organism>
<dbReference type="GO" id="GO:0051603">
    <property type="term" value="P:proteolysis involved in protein catabolic process"/>
    <property type="evidence" value="ECO:0007669"/>
    <property type="project" value="InterPro"/>
</dbReference>
<dbReference type="SUPFAM" id="SSF56235">
    <property type="entry name" value="N-terminal nucleophile aminohydrolases (Ntn hydrolases)"/>
    <property type="match status" value="1"/>
</dbReference>
<dbReference type="EMBL" id="CP044331">
    <property type="protein sequence ID" value="QGM96178.1"/>
    <property type="molecule type" value="Genomic_DNA"/>
</dbReference>
<dbReference type="GO" id="GO:0005839">
    <property type="term" value="C:proteasome core complex"/>
    <property type="evidence" value="ECO:0007669"/>
    <property type="project" value="InterPro"/>
</dbReference>
<proteinExistence type="predicted"/>
<name>A0A6B8M1G5_9HYPH</name>
<dbReference type="Proteomes" id="UP000422569">
    <property type="component" value="Chromosome"/>
</dbReference>
<evidence type="ECO:0000313" key="1">
    <source>
        <dbReference type="EMBL" id="QGM96178.1"/>
    </source>
</evidence>
<gene>
    <name evidence="1" type="ORF">F7D14_00845</name>
</gene>
<protein>
    <submittedName>
        <fullName evidence="1">Peptidase</fullName>
    </submittedName>
</protein>
<dbReference type="PIRSF" id="PIRSF009120">
    <property type="entry name" value="UCP009120_prtse"/>
    <property type="match status" value="1"/>
</dbReference>
<keyword evidence="2" id="KW-1185">Reference proteome</keyword>
<sequence>MTYCCGILVRDGLVMIADTRTNAGLDNISTFRKLHVFEQPGERVLMLAAAGNLSVTQGVLNFLKEGFENPETKEIESALTAPTMLKAAQFVGKAVRRARAEAFDPSDQTNGVSFDVTMLLGGQIKGSEPRLFMIYSAGNSIECSQDTNYLQIGEHKYGKPILDRAANYDSDIYDALKIGLISMDSTIKSNLSVGLPIDVALLRKDSMELEVQTRIDAGDEYFRDLRERWSKALRAAHMAIPAPPYRGREK</sequence>
<dbReference type="InterPro" id="IPR001353">
    <property type="entry name" value="Proteasome_sua/b"/>
</dbReference>
<dbReference type="AlphaFoldDB" id="A0A6B8M1G5"/>
<dbReference type="Gene3D" id="3.60.20.10">
    <property type="entry name" value="Glutamine Phosphoribosylpyrophosphate, subunit 1, domain 1"/>
    <property type="match status" value="1"/>
</dbReference>
<dbReference type="Pfam" id="PF00227">
    <property type="entry name" value="Proteasome"/>
    <property type="match status" value="1"/>
</dbReference>
<reference evidence="1 2" key="1">
    <citation type="submission" date="2019-09" db="EMBL/GenBank/DDBJ databases">
        <title>Isolation and complete genome sequencing of Methylocystis species.</title>
        <authorList>
            <person name="Rumah B.L."/>
            <person name="Stead C.E."/>
            <person name="Stevens B.C."/>
            <person name="Minton N.P."/>
            <person name="Grosse-Honebrink A."/>
            <person name="Zhang Y."/>
        </authorList>
    </citation>
    <scope>NUCLEOTIDE SEQUENCE [LARGE SCALE GENOMIC DNA]</scope>
    <source>
        <strain evidence="1 2">BRCS2</strain>
    </source>
</reference>
<evidence type="ECO:0000313" key="2">
    <source>
        <dbReference type="Proteomes" id="UP000422569"/>
    </source>
</evidence>
<dbReference type="RefSeq" id="WP_016920022.1">
    <property type="nucleotide sequence ID" value="NZ_CP044331.1"/>
</dbReference>